<proteinExistence type="predicted"/>
<feature type="transmembrane region" description="Helical" evidence="2">
    <location>
        <begin position="240"/>
        <end position="259"/>
    </location>
</feature>
<dbReference type="InterPro" id="IPR043968">
    <property type="entry name" value="SGNH"/>
</dbReference>
<feature type="transmembrane region" description="Helical" evidence="2">
    <location>
        <begin position="40"/>
        <end position="58"/>
    </location>
</feature>
<evidence type="ECO:0000256" key="1">
    <source>
        <dbReference type="SAM" id="MobiDB-lite"/>
    </source>
</evidence>
<dbReference type="GO" id="GO:0016747">
    <property type="term" value="F:acyltransferase activity, transferring groups other than amino-acyl groups"/>
    <property type="evidence" value="ECO:0007669"/>
    <property type="project" value="InterPro"/>
</dbReference>
<dbReference type="RefSeq" id="WP_194705315.1">
    <property type="nucleotide sequence ID" value="NZ_JADKPN010000001.1"/>
</dbReference>
<feature type="region of interest" description="Disordered" evidence="1">
    <location>
        <begin position="403"/>
        <end position="440"/>
    </location>
</feature>
<keyword evidence="6" id="KW-1185">Reference proteome</keyword>
<evidence type="ECO:0000256" key="2">
    <source>
        <dbReference type="SAM" id="Phobius"/>
    </source>
</evidence>
<accession>A0A930VC09</accession>
<keyword evidence="2" id="KW-0812">Transmembrane</keyword>
<feature type="transmembrane region" description="Helical" evidence="2">
    <location>
        <begin position="368"/>
        <end position="386"/>
    </location>
</feature>
<protein>
    <submittedName>
        <fullName evidence="5">Acyltransferase</fullName>
    </submittedName>
</protein>
<gene>
    <name evidence="5" type="ORF">ISU07_03470</name>
</gene>
<feature type="domain" description="SGNH" evidence="4">
    <location>
        <begin position="486"/>
        <end position="709"/>
    </location>
</feature>
<feature type="transmembrane region" description="Helical" evidence="2">
    <location>
        <begin position="334"/>
        <end position="352"/>
    </location>
</feature>
<name>A0A930VC09_9ACTN</name>
<evidence type="ECO:0000313" key="5">
    <source>
        <dbReference type="EMBL" id="MBF4762173.1"/>
    </source>
</evidence>
<dbReference type="Pfam" id="PF19040">
    <property type="entry name" value="SGNH"/>
    <property type="match status" value="1"/>
</dbReference>
<feature type="transmembrane region" description="Helical" evidence="2">
    <location>
        <begin position="265"/>
        <end position="283"/>
    </location>
</feature>
<feature type="transmembrane region" description="Helical" evidence="2">
    <location>
        <begin position="79"/>
        <end position="97"/>
    </location>
</feature>
<dbReference type="Proteomes" id="UP000640489">
    <property type="component" value="Unassembled WGS sequence"/>
</dbReference>
<sequence>MVTGGVRLEHRRDIQGLRAVAVLLVLADHAGAAWLPGGFVGVDVFFVVSGYLITLLLVREAQATGRVRIGEFYARRARRILPAATVVVLATLTYAAVELSASRVQRLRVDAAWSAFFAANVHFSREGADYFAWGRETSPLQHFWSLAVEEQFYLVWPPLLAASVLVIARRHGHGHGPSGSRGLTWLVGALLGASLAWSLVLTAHAPAAAYYSSPARGWELATGALLAVHEPRLSRLGPASRRVLGAGGLLVLAAAAAGFDASSAFPGWRALVPVLGTAALVAAGTAHPGGATRLLCLQPLPWLGDLSYSLYLWHWPLLVLGPEWLSWPPGPGRTAVLLALTLAAAFTTYHLVENPVRRNARLRTGRRALLLWPITVGAVLVAAVGAQHHADRLLRDRMSGEGLDQSSVLVPGPEPTRPTRRGHGGRGSMSNGRPSVPARSLPERLTEALEVADSGAPVPFPLTNVPRQPEKVFRLPPECIVDPAETSTKVCPVGEVTATTTIVVLGDSQAGEWMPAVDLIGRAEGLRVLPLIKLGCPPFDVPVVDGGGADFWQCTRFREWALDYIQDVRPDMVLVGSEATSDRLRSAPGLDLAGTWAAGVGRTLERLEQLSGSVVVLADTPDFGFDPVDCLTDPDSRLADCIGTPHDGLAEANEATRIVAQRTGAGYVDTVGLVCVRGRCPLVVDRTMTFMDDAHVSAAWSAALAPDLERLYARARRDERQLSHDS</sequence>
<evidence type="ECO:0000259" key="3">
    <source>
        <dbReference type="Pfam" id="PF01757"/>
    </source>
</evidence>
<dbReference type="InterPro" id="IPR002656">
    <property type="entry name" value="Acyl_transf_3_dom"/>
</dbReference>
<dbReference type="AlphaFoldDB" id="A0A930VC09"/>
<evidence type="ECO:0000259" key="4">
    <source>
        <dbReference type="Pfam" id="PF19040"/>
    </source>
</evidence>
<dbReference type="PANTHER" id="PTHR23028:SF53">
    <property type="entry name" value="ACYL_TRANSF_3 DOMAIN-CONTAINING PROTEIN"/>
    <property type="match status" value="1"/>
</dbReference>
<dbReference type="InterPro" id="IPR050879">
    <property type="entry name" value="Acyltransferase_3"/>
</dbReference>
<reference evidence="5" key="1">
    <citation type="submission" date="2020-11" db="EMBL/GenBank/DDBJ databases">
        <title>Nocardioides sp. nov., isolated from Soil of Cynanchum wilfordii Hemsley rhizosphere.</title>
        <authorList>
            <person name="Lee J.-S."/>
            <person name="Suh M.K."/>
            <person name="Kim J.-S."/>
        </authorList>
    </citation>
    <scope>NUCLEOTIDE SEQUENCE</scope>
    <source>
        <strain evidence="5">KCTC 19275</strain>
    </source>
</reference>
<feature type="domain" description="Acyltransferase 3" evidence="3">
    <location>
        <begin position="13"/>
        <end position="349"/>
    </location>
</feature>
<feature type="transmembrane region" description="Helical" evidence="2">
    <location>
        <begin position="152"/>
        <end position="170"/>
    </location>
</feature>
<keyword evidence="2" id="KW-0472">Membrane</keyword>
<keyword evidence="5" id="KW-0808">Transferase</keyword>
<evidence type="ECO:0000313" key="6">
    <source>
        <dbReference type="Proteomes" id="UP000640489"/>
    </source>
</evidence>
<dbReference type="GO" id="GO:0009103">
    <property type="term" value="P:lipopolysaccharide biosynthetic process"/>
    <property type="evidence" value="ECO:0007669"/>
    <property type="project" value="TreeGrafter"/>
</dbReference>
<comment type="caution">
    <text evidence="5">The sequence shown here is derived from an EMBL/GenBank/DDBJ whole genome shotgun (WGS) entry which is preliminary data.</text>
</comment>
<keyword evidence="2" id="KW-1133">Transmembrane helix</keyword>
<keyword evidence="5" id="KW-0012">Acyltransferase</keyword>
<organism evidence="5 6">
    <name type="scientific">Nocardioides islandensis</name>
    <dbReference type="NCBI Taxonomy" id="433663"/>
    <lineage>
        <taxon>Bacteria</taxon>
        <taxon>Bacillati</taxon>
        <taxon>Actinomycetota</taxon>
        <taxon>Actinomycetes</taxon>
        <taxon>Propionibacteriales</taxon>
        <taxon>Nocardioidaceae</taxon>
        <taxon>Nocardioides</taxon>
    </lineage>
</organism>
<dbReference type="EMBL" id="JADKPN010000001">
    <property type="protein sequence ID" value="MBF4762173.1"/>
    <property type="molecule type" value="Genomic_DNA"/>
</dbReference>
<dbReference type="Pfam" id="PF01757">
    <property type="entry name" value="Acyl_transf_3"/>
    <property type="match status" value="1"/>
</dbReference>
<feature type="transmembrane region" description="Helical" evidence="2">
    <location>
        <begin position="182"/>
        <end position="203"/>
    </location>
</feature>
<dbReference type="PANTHER" id="PTHR23028">
    <property type="entry name" value="ACETYLTRANSFERASE"/>
    <property type="match status" value="1"/>
</dbReference>
<dbReference type="GO" id="GO:0016020">
    <property type="term" value="C:membrane"/>
    <property type="evidence" value="ECO:0007669"/>
    <property type="project" value="TreeGrafter"/>
</dbReference>